<evidence type="ECO:0000313" key="2">
    <source>
        <dbReference type="EMBL" id="HIT94318.1"/>
    </source>
</evidence>
<dbReference type="AlphaFoldDB" id="A0A9D1KQS2"/>
<dbReference type="InterPro" id="IPR005081">
    <property type="entry name" value="SpoIIGA"/>
</dbReference>
<dbReference type="Proteomes" id="UP000824160">
    <property type="component" value="Unassembled WGS sequence"/>
</dbReference>
<feature type="transmembrane region" description="Helical" evidence="1">
    <location>
        <begin position="92"/>
        <end position="112"/>
    </location>
</feature>
<feature type="transmembrane region" description="Helical" evidence="1">
    <location>
        <begin position="124"/>
        <end position="147"/>
    </location>
</feature>
<dbReference type="GO" id="GO:0030436">
    <property type="term" value="P:asexual sporulation"/>
    <property type="evidence" value="ECO:0007669"/>
    <property type="project" value="InterPro"/>
</dbReference>
<sequence length="286" mass="29887">MAGQTVYLDVLVALNLLLTWAMLRCTALLAHAHTSRLRTAAGSLAGGLAALVMLLPGLSAVVLAAVRLGLAGGIVLITFGRQPRRAFLRLTLTFFLVSVLFAGAMVALVALASPPGVAVRNGAVYFHVSAVWLTTAAVAGCAAAKIFSWLFEKRMPVQLTEKFIVHSCGQEAELRLLIDTGNRLTSFGKPVAVVGMRAVSGVWPDDLVSCCTSLSAAASAGRWKSKLRMVPCRTATGERLLTGVESVLVRQRDGAKFACVLALADEDFGTGAGAGVRVDGVVGPLD</sequence>
<reference evidence="2" key="2">
    <citation type="journal article" date="2021" name="PeerJ">
        <title>Extensive microbial diversity within the chicken gut microbiome revealed by metagenomics and culture.</title>
        <authorList>
            <person name="Gilroy R."/>
            <person name="Ravi A."/>
            <person name="Getino M."/>
            <person name="Pursley I."/>
            <person name="Horton D.L."/>
            <person name="Alikhan N.F."/>
            <person name="Baker D."/>
            <person name="Gharbi K."/>
            <person name="Hall N."/>
            <person name="Watson M."/>
            <person name="Adriaenssens E.M."/>
            <person name="Foster-Nyarko E."/>
            <person name="Jarju S."/>
            <person name="Secka A."/>
            <person name="Antonio M."/>
            <person name="Oren A."/>
            <person name="Chaudhuri R.R."/>
            <person name="La Ragione R."/>
            <person name="Hildebrand F."/>
            <person name="Pallen M.J."/>
        </authorList>
    </citation>
    <scope>NUCLEOTIDE SEQUENCE</scope>
    <source>
        <strain evidence="2">ChiBcec7-5410</strain>
    </source>
</reference>
<organism evidence="2 3">
    <name type="scientific">Candidatus Faecivivens stercoripullorum</name>
    <dbReference type="NCBI Taxonomy" id="2840805"/>
    <lineage>
        <taxon>Bacteria</taxon>
        <taxon>Bacillati</taxon>
        <taxon>Bacillota</taxon>
        <taxon>Clostridia</taxon>
        <taxon>Eubacteriales</taxon>
        <taxon>Oscillospiraceae</taxon>
        <taxon>Oscillospiraceae incertae sedis</taxon>
        <taxon>Candidatus Faecivivens</taxon>
    </lineage>
</organism>
<keyword evidence="1" id="KW-1133">Transmembrane helix</keyword>
<keyword evidence="1" id="KW-0812">Transmembrane</keyword>
<evidence type="ECO:0000313" key="3">
    <source>
        <dbReference type="Proteomes" id="UP000824160"/>
    </source>
</evidence>
<dbReference type="Pfam" id="PF03419">
    <property type="entry name" value="Peptidase_U4"/>
    <property type="match status" value="1"/>
</dbReference>
<feature type="transmembrane region" description="Helical" evidence="1">
    <location>
        <begin position="6"/>
        <end position="30"/>
    </location>
</feature>
<dbReference type="EMBL" id="DVLW01000106">
    <property type="protein sequence ID" value="HIT94318.1"/>
    <property type="molecule type" value="Genomic_DNA"/>
</dbReference>
<protein>
    <submittedName>
        <fullName evidence="2">Sigma-E processing peptidase SpoIIGA</fullName>
    </submittedName>
</protein>
<reference evidence="2" key="1">
    <citation type="submission" date="2020-10" db="EMBL/GenBank/DDBJ databases">
        <authorList>
            <person name="Gilroy R."/>
        </authorList>
    </citation>
    <scope>NUCLEOTIDE SEQUENCE</scope>
    <source>
        <strain evidence="2">ChiBcec7-5410</strain>
    </source>
</reference>
<accession>A0A9D1KQS2</accession>
<dbReference type="GO" id="GO:0004190">
    <property type="term" value="F:aspartic-type endopeptidase activity"/>
    <property type="evidence" value="ECO:0007669"/>
    <property type="project" value="InterPro"/>
</dbReference>
<name>A0A9D1KQS2_9FIRM</name>
<keyword evidence="1" id="KW-0472">Membrane</keyword>
<gene>
    <name evidence="2" type="ORF">IAC43_03970</name>
</gene>
<evidence type="ECO:0000256" key="1">
    <source>
        <dbReference type="SAM" id="Phobius"/>
    </source>
</evidence>
<proteinExistence type="predicted"/>
<dbReference type="GO" id="GO:0006508">
    <property type="term" value="P:proteolysis"/>
    <property type="evidence" value="ECO:0007669"/>
    <property type="project" value="InterPro"/>
</dbReference>
<comment type="caution">
    <text evidence="2">The sequence shown here is derived from an EMBL/GenBank/DDBJ whole genome shotgun (WGS) entry which is preliminary data.</text>
</comment>